<dbReference type="Proteomes" id="UP000249061">
    <property type="component" value="Unassembled WGS sequence"/>
</dbReference>
<dbReference type="AlphaFoldDB" id="A0A2W5W0H7"/>
<accession>A0A2W5W0H7</accession>
<dbReference type="SUPFAM" id="SSF140663">
    <property type="entry name" value="TTHA0068-like"/>
    <property type="match status" value="1"/>
</dbReference>
<sequence length="179" mass="19776">MATPTFSASLDAGRELFEKGSFHAAHEAWESGWRRTRGDEKTLLQVLVLWSAALHHHSNGKELGANRLLLRALERMGELREVDGIDVDDLRESLVTSLEHARGPWCSAARPQWPCGSTAAGEQRDHEHQCPYCGEAVMVSVAPEEAEGAQYVEDCPVCCRPWQVELRGGSVTIGRDDAQ</sequence>
<dbReference type="InterPro" id="IPR025990">
    <property type="entry name" value="zinc_ribbon_bacterial"/>
</dbReference>
<dbReference type="EMBL" id="QFQP01000003">
    <property type="protein sequence ID" value="PZR16581.1"/>
    <property type="molecule type" value="Genomic_DNA"/>
</dbReference>
<dbReference type="InterPro" id="IPR023203">
    <property type="entry name" value="TTHA0068_sf"/>
</dbReference>
<name>A0A2W5W0H7_9BACT</name>
<proteinExistence type="predicted"/>
<evidence type="ECO:0008006" key="3">
    <source>
        <dbReference type="Google" id="ProtNLM"/>
    </source>
</evidence>
<gene>
    <name evidence="1" type="ORF">DI536_05290</name>
</gene>
<organism evidence="1 2">
    <name type="scientific">Archangium gephyra</name>
    <dbReference type="NCBI Taxonomy" id="48"/>
    <lineage>
        <taxon>Bacteria</taxon>
        <taxon>Pseudomonadati</taxon>
        <taxon>Myxococcota</taxon>
        <taxon>Myxococcia</taxon>
        <taxon>Myxococcales</taxon>
        <taxon>Cystobacterineae</taxon>
        <taxon>Archangiaceae</taxon>
        <taxon>Archangium</taxon>
    </lineage>
</organism>
<dbReference type="InterPro" id="IPR005500">
    <property type="entry name" value="DUF309"/>
</dbReference>
<reference evidence="1 2" key="1">
    <citation type="submission" date="2017-08" db="EMBL/GenBank/DDBJ databases">
        <title>Infants hospitalized years apart are colonized by the same room-sourced microbial strains.</title>
        <authorList>
            <person name="Brooks B."/>
            <person name="Olm M.R."/>
            <person name="Firek B.A."/>
            <person name="Baker R."/>
            <person name="Thomas B.C."/>
            <person name="Morowitz M.J."/>
            <person name="Banfield J.F."/>
        </authorList>
    </citation>
    <scope>NUCLEOTIDE SEQUENCE [LARGE SCALE GENOMIC DNA]</scope>
    <source>
        <strain evidence="1">S2_003_000_R2_14</strain>
    </source>
</reference>
<evidence type="ECO:0000313" key="2">
    <source>
        <dbReference type="Proteomes" id="UP000249061"/>
    </source>
</evidence>
<comment type="caution">
    <text evidence="1">The sequence shown here is derived from an EMBL/GenBank/DDBJ whole genome shotgun (WGS) entry which is preliminary data.</text>
</comment>
<dbReference type="Pfam" id="PF03745">
    <property type="entry name" value="DUF309"/>
    <property type="match status" value="1"/>
</dbReference>
<protein>
    <recommendedName>
        <fullName evidence="3">DUF309 domain-containing protein</fullName>
    </recommendedName>
</protein>
<evidence type="ECO:0000313" key="1">
    <source>
        <dbReference type="EMBL" id="PZR16581.1"/>
    </source>
</evidence>
<dbReference type="Pfam" id="PF14255">
    <property type="entry name" value="Zn_ribbon_21"/>
    <property type="match status" value="1"/>
</dbReference>
<dbReference type="Gene3D" id="1.10.3450.10">
    <property type="entry name" value="TTHA0068-like"/>
    <property type="match status" value="1"/>
</dbReference>